<evidence type="ECO:0000256" key="4">
    <source>
        <dbReference type="ARBA" id="ARBA00022737"/>
    </source>
</evidence>
<dbReference type="CDD" id="cd02440">
    <property type="entry name" value="AdoMet_MTases"/>
    <property type="match status" value="1"/>
</dbReference>
<dbReference type="PANTHER" id="PTHR11006">
    <property type="entry name" value="PROTEIN ARGININE N-METHYLTRANSFERASE"/>
    <property type="match status" value="1"/>
</dbReference>
<evidence type="ECO:0000256" key="2">
    <source>
        <dbReference type="ARBA" id="ARBA00022679"/>
    </source>
</evidence>
<evidence type="ECO:0000256" key="3">
    <source>
        <dbReference type="ARBA" id="ARBA00022691"/>
    </source>
</evidence>
<dbReference type="Proteomes" id="UP000835052">
    <property type="component" value="Unassembled WGS sequence"/>
</dbReference>
<dbReference type="InterPro" id="IPR014644">
    <property type="entry name" value="MeTrfase_PRMT7"/>
</dbReference>
<accession>A0A8S1GT03</accession>
<keyword evidence="9" id="KW-1185">Reference proteome</keyword>
<sequence>MFLERINTVTGDREWVVKDENYDLAQELARSRFADMILDYDRNDKFLAGLKTIIQEKKAKGEATHVLDIGAGTGLLSLMAAREGADKVTAVEVFKPMATCAQEITSRSEWKDKISVISERSTDLERIEGDLTPNIIVAEVFDTELIGEGALRTFKEALTHLANPNCRVVPSLGTVYVMPVESDFLLNFNRIPSFEGQDDPLGKCSGTCAVFDVQLSAVDRSKFRPLSDPIVAFKFDFEDASSIIYDEEFVREQVCTASGRLDALLMWWDLDMDRTGVNIIDMAPSWINPDYAWRDHWMQAVYFLPTKPDVEAGERLSIKCAHDEFSMWFDVADARSSIERMYCECSLHSMLSRQTLFHMNEMLQDRVFIDQLRLICQDKFIVCLGEGSILPILVAKFASEVCCVDSNPHFRAVLKKYADFYKLTNLRIVENTLKVVRKPDAVVAEPFYLSAMNPWQNLRFLYEVDELRQRFGEFPVEPHQGTLWAIGEKFEHLQNIARPVGTVNGFDLSAFDEISYKAREATDAIVDEQPLWEYFGRVRTEKIKMMDFEVGTPITNKKTHRRIELNGSNGVALWMEWQFGDSILSTGLLENYEIGDAPQWNIGYRQGVYFPTGKLFEAADLSLMVRFNAKTADLAFHFVKSDHPALPS</sequence>
<evidence type="ECO:0000259" key="7">
    <source>
        <dbReference type="Pfam" id="PF22528"/>
    </source>
</evidence>
<dbReference type="GO" id="GO:0016274">
    <property type="term" value="F:protein-arginine N-methyltransferase activity"/>
    <property type="evidence" value="ECO:0007669"/>
    <property type="project" value="InterPro"/>
</dbReference>
<dbReference type="PROSITE" id="PS51678">
    <property type="entry name" value="SAM_MT_PRMT"/>
    <property type="match status" value="1"/>
</dbReference>
<dbReference type="InterPro" id="IPR025799">
    <property type="entry name" value="Arg_MeTrfase"/>
</dbReference>
<protein>
    <recommendedName>
        <fullName evidence="5">Protein arginine N-methyltransferase</fullName>
        <ecNumber evidence="5">2.1.1.-</ecNumber>
    </recommendedName>
</protein>
<organism evidence="8 9">
    <name type="scientific">Caenorhabditis auriculariae</name>
    <dbReference type="NCBI Taxonomy" id="2777116"/>
    <lineage>
        <taxon>Eukaryota</taxon>
        <taxon>Metazoa</taxon>
        <taxon>Ecdysozoa</taxon>
        <taxon>Nematoda</taxon>
        <taxon>Chromadorea</taxon>
        <taxon>Rhabditida</taxon>
        <taxon>Rhabditina</taxon>
        <taxon>Rhabditomorpha</taxon>
        <taxon>Rhabditoidea</taxon>
        <taxon>Rhabditidae</taxon>
        <taxon>Peloderinae</taxon>
        <taxon>Caenorhabditis</taxon>
    </lineage>
</organism>
<dbReference type="InterPro" id="IPR029063">
    <property type="entry name" value="SAM-dependent_MTases_sf"/>
</dbReference>
<feature type="domain" description="Protein arginine N-methyltransferase" evidence="7">
    <location>
        <begin position="206"/>
        <end position="329"/>
    </location>
</feature>
<keyword evidence="4" id="KW-0677">Repeat</keyword>
<keyword evidence="1 6" id="KW-0489">Methyltransferase</keyword>
<dbReference type="EMBL" id="CAJGYM010000003">
    <property type="protein sequence ID" value="CAD6185918.1"/>
    <property type="molecule type" value="Genomic_DNA"/>
</dbReference>
<name>A0A8S1GT03_9PELO</name>
<dbReference type="InterPro" id="IPR055135">
    <property type="entry name" value="PRMT_dom"/>
</dbReference>
<dbReference type="OrthoDB" id="412876at2759"/>
<gene>
    <name evidence="8" type="ORF">CAUJ_LOCUS1837</name>
</gene>
<dbReference type="GO" id="GO:0042054">
    <property type="term" value="F:histone methyltransferase activity"/>
    <property type="evidence" value="ECO:0007669"/>
    <property type="project" value="TreeGrafter"/>
</dbReference>
<reference evidence="8" key="1">
    <citation type="submission" date="2020-10" db="EMBL/GenBank/DDBJ databases">
        <authorList>
            <person name="Kikuchi T."/>
        </authorList>
    </citation>
    <scope>NUCLEOTIDE SEQUENCE</scope>
    <source>
        <strain evidence="8">NKZ352</strain>
    </source>
</reference>
<evidence type="ECO:0000256" key="5">
    <source>
        <dbReference type="PIRNR" id="PIRNR036946"/>
    </source>
</evidence>
<dbReference type="Gene3D" id="3.40.50.150">
    <property type="entry name" value="Vaccinia Virus protein VP39"/>
    <property type="match status" value="2"/>
</dbReference>
<dbReference type="PANTHER" id="PTHR11006:SF4">
    <property type="entry name" value="PROTEIN ARGININE N-METHYLTRANSFERASE 7"/>
    <property type="match status" value="1"/>
</dbReference>
<dbReference type="PIRSF" id="PIRSF036946">
    <property type="entry name" value="Arg_N-mtase"/>
    <property type="match status" value="1"/>
</dbReference>
<dbReference type="FunFam" id="3.40.50.150:FF:000071">
    <property type="entry name" value="Protein arginine N-methyltransferase 7"/>
    <property type="match status" value="1"/>
</dbReference>
<evidence type="ECO:0000256" key="6">
    <source>
        <dbReference type="PROSITE-ProRule" id="PRU01015"/>
    </source>
</evidence>
<evidence type="ECO:0000313" key="9">
    <source>
        <dbReference type="Proteomes" id="UP000835052"/>
    </source>
</evidence>
<dbReference type="Gene3D" id="2.70.160.11">
    <property type="entry name" value="Hnrnp arginine n-methyltransferase1"/>
    <property type="match status" value="2"/>
</dbReference>
<dbReference type="Pfam" id="PF22528">
    <property type="entry name" value="PRMT_C"/>
    <property type="match status" value="1"/>
</dbReference>
<dbReference type="GO" id="GO:0032259">
    <property type="term" value="P:methylation"/>
    <property type="evidence" value="ECO:0007669"/>
    <property type="project" value="UniProtKB-KW"/>
</dbReference>
<proteinExistence type="inferred from homology"/>
<evidence type="ECO:0000313" key="8">
    <source>
        <dbReference type="EMBL" id="CAD6185918.1"/>
    </source>
</evidence>
<keyword evidence="3 6" id="KW-0949">S-adenosyl-L-methionine</keyword>
<comment type="similarity">
    <text evidence="5">Belongs to the class I-like SAM-binding methyltransferase superfamily. Protein arginine N-methyltransferase family. PRMT7 subfamily.</text>
</comment>
<dbReference type="AlphaFoldDB" id="A0A8S1GT03"/>
<dbReference type="Pfam" id="PF06325">
    <property type="entry name" value="PrmA"/>
    <property type="match status" value="1"/>
</dbReference>
<dbReference type="SUPFAM" id="SSF53335">
    <property type="entry name" value="S-adenosyl-L-methionine-dependent methyltransferases"/>
    <property type="match status" value="2"/>
</dbReference>
<evidence type="ECO:0000256" key="1">
    <source>
        <dbReference type="ARBA" id="ARBA00022603"/>
    </source>
</evidence>
<keyword evidence="2 6" id="KW-0808">Transferase</keyword>
<dbReference type="EC" id="2.1.1.-" evidence="5"/>
<comment type="function">
    <text evidence="5">Arginine methyltransferase that can both catalyze the formation of omega-N monomethylarginine (MMA) and symmetrical dimethylarginine (sDMA).</text>
</comment>
<comment type="caution">
    <text evidence="8">The sequence shown here is derived from an EMBL/GenBank/DDBJ whole genome shotgun (WGS) entry which is preliminary data.</text>
</comment>